<evidence type="ECO:0000313" key="3">
    <source>
        <dbReference type="Proteomes" id="UP001166286"/>
    </source>
</evidence>
<keyword evidence="1" id="KW-0812">Transmembrane</keyword>
<evidence type="ECO:0000256" key="1">
    <source>
        <dbReference type="SAM" id="Phobius"/>
    </source>
</evidence>
<reference evidence="2" key="1">
    <citation type="submission" date="2023-03" db="EMBL/GenBank/DDBJ databases">
        <title>Complete genome of Cladonia borealis.</title>
        <authorList>
            <person name="Park H."/>
        </authorList>
    </citation>
    <scope>NUCLEOTIDE SEQUENCE</scope>
    <source>
        <strain evidence="2">ANT050790</strain>
    </source>
</reference>
<evidence type="ECO:0000313" key="2">
    <source>
        <dbReference type="EMBL" id="KAK0513994.1"/>
    </source>
</evidence>
<dbReference type="Proteomes" id="UP001166286">
    <property type="component" value="Unassembled WGS sequence"/>
</dbReference>
<name>A0AA39R5G1_9LECA</name>
<dbReference type="AlphaFoldDB" id="A0AA39R5G1"/>
<comment type="caution">
    <text evidence="2">The sequence shown here is derived from an EMBL/GenBank/DDBJ whole genome shotgun (WGS) entry which is preliminary data.</text>
</comment>
<organism evidence="2 3">
    <name type="scientific">Cladonia borealis</name>
    <dbReference type="NCBI Taxonomy" id="184061"/>
    <lineage>
        <taxon>Eukaryota</taxon>
        <taxon>Fungi</taxon>
        <taxon>Dikarya</taxon>
        <taxon>Ascomycota</taxon>
        <taxon>Pezizomycotina</taxon>
        <taxon>Lecanoromycetes</taxon>
        <taxon>OSLEUM clade</taxon>
        <taxon>Lecanoromycetidae</taxon>
        <taxon>Lecanorales</taxon>
        <taxon>Lecanorineae</taxon>
        <taxon>Cladoniaceae</taxon>
        <taxon>Cladonia</taxon>
    </lineage>
</organism>
<keyword evidence="3" id="KW-1185">Reference proteome</keyword>
<sequence>MNIKISSDVMQTPPGALLGRTPNEFRPPLIIDFCLLPILLVLLLVLSTPQYGWLLATRAPIPRAHPTSTWTTPHTSNILPLTFPQHFTYHHDIAHFDYVPAASEDAVHG</sequence>
<gene>
    <name evidence="2" type="ORF">JMJ35_003716</name>
</gene>
<accession>A0AA39R5G1</accession>
<keyword evidence="1" id="KW-0472">Membrane</keyword>
<dbReference type="EMBL" id="JAFEKC020000006">
    <property type="protein sequence ID" value="KAK0513994.1"/>
    <property type="molecule type" value="Genomic_DNA"/>
</dbReference>
<feature type="transmembrane region" description="Helical" evidence="1">
    <location>
        <begin position="29"/>
        <end position="48"/>
    </location>
</feature>
<protein>
    <submittedName>
        <fullName evidence="2">Uncharacterized protein</fullName>
    </submittedName>
</protein>
<keyword evidence="1" id="KW-1133">Transmembrane helix</keyword>
<proteinExistence type="predicted"/>